<accession>A0AAD9V5V8</accession>
<sequence length="346" mass="39287">MRKDFGIRRYVEIRGNRENMGRTRLICKQLPLLVAPLSHKVKCLSIGSHDFAFSHHVLVTNGDGWKEEIFISFKIFADDNFPALKFATVISKLDEEKSNTQGYQCYPDDLSYYGTGVQYEMKAVKNFLPTCIRKAGDTLVTAIDKILAIHVYRVSQSTSGVCFIEAELSVSWLKPLRADPVFADDDFPALEFAIVILKLDEEKSNTQRYQCYPDDLSYYGTGVQYEMKAVKSTELQLILNIHNTASSLQQNKSIHAVLLDFSKAFHKVPHQRFLMKLEMKLELYGIHGNLLSWMESFLMHKEGPNRHLTVKANLQSNLTSENDTVSEEKISESKSTKSNAGTLARA</sequence>
<dbReference type="EMBL" id="JARQWQ010000029">
    <property type="protein sequence ID" value="KAK2562247.1"/>
    <property type="molecule type" value="Genomic_DNA"/>
</dbReference>
<reference evidence="2" key="2">
    <citation type="journal article" date="2023" name="Science">
        <title>Genomic signatures of disease resistance in endangered staghorn corals.</title>
        <authorList>
            <person name="Vollmer S.V."/>
            <person name="Selwyn J.D."/>
            <person name="Despard B.A."/>
            <person name="Roesel C.L."/>
        </authorList>
    </citation>
    <scope>NUCLEOTIDE SEQUENCE</scope>
    <source>
        <strain evidence="2">K2</strain>
    </source>
</reference>
<name>A0AAD9V5V8_ACRCE</name>
<comment type="caution">
    <text evidence="2">The sequence shown here is derived from an EMBL/GenBank/DDBJ whole genome shotgun (WGS) entry which is preliminary data.</text>
</comment>
<organism evidence="2 3">
    <name type="scientific">Acropora cervicornis</name>
    <name type="common">Staghorn coral</name>
    <dbReference type="NCBI Taxonomy" id="6130"/>
    <lineage>
        <taxon>Eukaryota</taxon>
        <taxon>Metazoa</taxon>
        <taxon>Cnidaria</taxon>
        <taxon>Anthozoa</taxon>
        <taxon>Hexacorallia</taxon>
        <taxon>Scleractinia</taxon>
        <taxon>Astrocoeniina</taxon>
        <taxon>Acroporidae</taxon>
        <taxon>Acropora</taxon>
    </lineage>
</organism>
<gene>
    <name evidence="2" type="ORF">P5673_014507</name>
</gene>
<dbReference type="AlphaFoldDB" id="A0AAD9V5V8"/>
<evidence type="ECO:0000256" key="1">
    <source>
        <dbReference type="SAM" id="MobiDB-lite"/>
    </source>
</evidence>
<evidence type="ECO:0008006" key="4">
    <source>
        <dbReference type="Google" id="ProtNLM"/>
    </source>
</evidence>
<feature type="region of interest" description="Disordered" evidence="1">
    <location>
        <begin position="319"/>
        <end position="346"/>
    </location>
</feature>
<protein>
    <recommendedName>
        <fullName evidence="4">Reverse transcriptase domain-containing protein</fullName>
    </recommendedName>
</protein>
<reference evidence="2" key="1">
    <citation type="journal article" date="2023" name="G3 (Bethesda)">
        <title>Whole genome assembly and annotation of the endangered Caribbean coral Acropora cervicornis.</title>
        <authorList>
            <person name="Selwyn J.D."/>
            <person name="Vollmer S.V."/>
        </authorList>
    </citation>
    <scope>NUCLEOTIDE SEQUENCE</scope>
    <source>
        <strain evidence="2">K2</strain>
    </source>
</reference>
<keyword evidence="3" id="KW-1185">Reference proteome</keyword>
<dbReference type="Proteomes" id="UP001249851">
    <property type="component" value="Unassembled WGS sequence"/>
</dbReference>
<evidence type="ECO:0000313" key="2">
    <source>
        <dbReference type="EMBL" id="KAK2562247.1"/>
    </source>
</evidence>
<proteinExistence type="predicted"/>
<evidence type="ECO:0000313" key="3">
    <source>
        <dbReference type="Proteomes" id="UP001249851"/>
    </source>
</evidence>
<feature type="compositionally biased region" description="Basic and acidic residues" evidence="1">
    <location>
        <begin position="326"/>
        <end position="335"/>
    </location>
</feature>